<sequence length="258" mass="26553">MSTAAPATAAAPSAATRTLRYALHTTGMTVTNVVFMVFTIALPVGMYLLFSMMFGQEGAGQARGVIMVNMAAYGGLGAAVTAGTQIQEDQRSGFLRQLIVAGLSPRSFLAGSVMAASAVILPALAAVGLVGVATGVEVGPGSFLATVAVLWLGLLPTILLGIVLGMLLKGGAAMAGGVVTMMAMAIFGGLWMPLEMFPEWMQQIGRAMPTYWISQLGEWTLQGGELPVIGLLVIGAWSLALGALCALGLRHAVGLTRR</sequence>
<organism evidence="8 10">
    <name type="scientific">Brachybacterium saurashtrense</name>
    <dbReference type="NCBI Taxonomy" id="556288"/>
    <lineage>
        <taxon>Bacteria</taxon>
        <taxon>Bacillati</taxon>
        <taxon>Actinomycetota</taxon>
        <taxon>Actinomycetes</taxon>
        <taxon>Micrococcales</taxon>
        <taxon>Dermabacteraceae</taxon>
        <taxon>Brachybacterium</taxon>
    </lineage>
</organism>
<evidence type="ECO:0000256" key="3">
    <source>
        <dbReference type="ARBA" id="ARBA00022989"/>
    </source>
</evidence>
<keyword evidence="9" id="KW-1185">Reference proteome</keyword>
<name>A0A345YK06_9MICO</name>
<dbReference type="KEGG" id="bsau:DWV08_00525"/>
<reference evidence="8 10" key="2">
    <citation type="submission" date="2018-08" db="EMBL/GenBank/DDBJ databases">
        <title>Brachybacterium saurashtrense DSM 23186.</title>
        <authorList>
            <person name="Li Y."/>
        </authorList>
    </citation>
    <scope>NUCLEOTIDE SEQUENCE [LARGE SCALE GENOMIC DNA]</scope>
    <source>
        <strain evidence="8 10">DSM 23186</strain>
    </source>
</reference>
<dbReference type="AlphaFoldDB" id="A0A345YK06"/>
<dbReference type="PANTHER" id="PTHR43229:SF2">
    <property type="entry name" value="NODULATION PROTEIN J"/>
    <property type="match status" value="1"/>
</dbReference>
<feature type="transmembrane region" description="Helical" evidence="5">
    <location>
        <begin position="143"/>
        <end position="164"/>
    </location>
</feature>
<reference evidence="7 9" key="1">
    <citation type="submission" date="2018-07" db="EMBL/GenBank/DDBJ databases">
        <title>Brachybacterium saurashtrense DSM 23186 genome sequence.</title>
        <authorList>
            <person name="Guo L."/>
        </authorList>
    </citation>
    <scope>NUCLEOTIDE SEQUENCE [LARGE SCALE GENOMIC DNA]</scope>
    <source>
        <strain evidence="7 9">DSM 23186</strain>
    </source>
</reference>
<dbReference type="Pfam" id="PF12698">
    <property type="entry name" value="ABC2_membrane_3"/>
    <property type="match status" value="1"/>
</dbReference>
<dbReference type="GO" id="GO:0140359">
    <property type="term" value="F:ABC-type transporter activity"/>
    <property type="evidence" value="ECO:0007669"/>
    <property type="project" value="InterPro"/>
</dbReference>
<dbReference type="RefSeq" id="WP_115412013.1">
    <property type="nucleotide sequence ID" value="NZ_CP031356.1"/>
</dbReference>
<gene>
    <name evidence="7" type="ORF">DWV08_00525</name>
    <name evidence="8" type="ORF">DXU92_14425</name>
</gene>
<comment type="subcellular location">
    <subcellularLocation>
        <location evidence="1">Membrane</location>
        <topology evidence="1">Multi-pass membrane protein</topology>
    </subcellularLocation>
</comment>
<evidence type="ECO:0000256" key="5">
    <source>
        <dbReference type="SAM" id="Phobius"/>
    </source>
</evidence>
<keyword evidence="2 5" id="KW-0812">Transmembrane</keyword>
<feature type="transmembrane region" description="Helical" evidence="5">
    <location>
        <begin position="107"/>
        <end position="131"/>
    </location>
</feature>
<evidence type="ECO:0000313" key="9">
    <source>
        <dbReference type="Proteomes" id="UP000254236"/>
    </source>
</evidence>
<evidence type="ECO:0000256" key="1">
    <source>
        <dbReference type="ARBA" id="ARBA00004141"/>
    </source>
</evidence>
<dbReference type="InterPro" id="IPR051784">
    <property type="entry name" value="Nod_factor_ABC_transporter"/>
</dbReference>
<feature type="transmembrane region" description="Helical" evidence="5">
    <location>
        <begin position="66"/>
        <end position="86"/>
    </location>
</feature>
<dbReference type="EMBL" id="QSWH01000007">
    <property type="protein sequence ID" value="RRR21530.1"/>
    <property type="molecule type" value="Genomic_DNA"/>
</dbReference>
<feature type="transmembrane region" description="Helical" evidence="5">
    <location>
        <begin position="171"/>
        <end position="192"/>
    </location>
</feature>
<dbReference type="EMBL" id="CP031356">
    <property type="protein sequence ID" value="AXK44258.1"/>
    <property type="molecule type" value="Genomic_DNA"/>
</dbReference>
<dbReference type="PANTHER" id="PTHR43229">
    <property type="entry name" value="NODULATION PROTEIN J"/>
    <property type="match status" value="1"/>
</dbReference>
<proteinExistence type="predicted"/>
<evidence type="ECO:0000313" key="10">
    <source>
        <dbReference type="Proteomes" id="UP000282185"/>
    </source>
</evidence>
<evidence type="ECO:0000313" key="7">
    <source>
        <dbReference type="EMBL" id="AXK44258.1"/>
    </source>
</evidence>
<dbReference type="Proteomes" id="UP000282185">
    <property type="component" value="Unassembled WGS sequence"/>
</dbReference>
<dbReference type="GO" id="GO:0016020">
    <property type="term" value="C:membrane"/>
    <property type="evidence" value="ECO:0007669"/>
    <property type="project" value="UniProtKB-SubCell"/>
</dbReference>
<evidence type="ECO:0000313" key="8">
    <source>
        <dbReference type="EMBL" id="RRR21530.1"/>
    </source>
</evidence>
<feature type="transmembrane region" description="Helical" evidence="5">
    <location>
        <begin position="228"/>
        <end position="249"/>
    </location>
</feature>
<dbReference type="InterPro" id="IPR013525">
    <property type="entry name" value="ABC2_TM"/>
</dbReference>
<dbReference type="OrthoDB" id="63188at2"/>
<evidence type="ECO:0000256" key="4">
    <source>
        <dbReference type="ARBA" id="ARBA00023136"/>
    </source>
</evidence>
<evidence type="ECO:0000256" key="2">
    <source>
        <dbReference type="ARBA" id="ARBA00022692"/>
    </source>
</evidence>
<protein>
    <submittedName>
        <fullName evidence="8">ABC transporter permease</fullName>
    </submittedName>
</protein>
<keyword evidence="3 5" id="KW-1133">Transmembrane helix</keyword>
<evidence type="ECO:0000259" key="6">
    <source>
        <dbReference type="Pfam" id="PF12698"/>
    </source>
</evidence>
<dbReference type="Proteomes" id="UP000254236">
    <property type="component" value="Chromosome"/>
</dbReference>
<accession>A0A345YK06</accession>
<feature type="transmembrane region" description="Helical" evidence="5">
    <location>
        <begin position="33"/>
        <end position="54"/>
    </location>
</feature>
<keyword evidence="4 5" id="KW-0472">Membrane</keyword>
<feature type="domain" description="ABC-2 type transporter transmembrane" evidence="6">
    <location>
        <begin position="78"/>
        <end position="234"/>
    </location>
</feature>